<reference evidence="2" key="1">
    <citation type="submission" date="2020-01" db="EMBL/GenBank/DDBJ databases">
        <authorList>
            <consortium name="DOE Joint Genome Institute"/>
            <person name="Haridas S."/>
            <person name="Albert R."/>
            <person name="Binder M."/>
            <person name="Bloem J."/>
            <person name="Labutti K."/>
            <person name="Salamov A."/>
            <person name="Andreopoulos B."/>
            <person name="Baker S.E."/>
            <person name="Barry K."/>
            <person name="Bills G."/>
            <person name="Bluhm B.H."/>
            <person name="Cannon C."/>
            <person name="Castanera R."/>
            <person name="Culley D.E."/>
            <person name="Daum C."/>
            <person name="Ezra D."/>
            <person name="Gonzalez J.B."/>
            <person name="Henrissat B."/>
            <person name="Kuo A."/>
            <person name="Liang C."/>
            <person name="Lipzen A."/>
            <person name="Lutzoni F."/>
            <person name="Magnuson J."/>
            <person name="Mondo S."/>
            <person name="Nolan M."/>
            <person name="Ohm R."/>
            <person name="Pangilinan J."/>
            <person name="Park H.-J."/>
            <person name="Ramirez L."/>
            <person name="Alfaro M."/>
            <person name="Sun H."/>
            <person name="Tritt A."/>
            <person name="Yoshinaga Y."/>
            <person name="Zwiers L.-H."/>
            <person name="Turgeon B.G."/>
            <person name="Goodwin S.B."/>
            <person name="Spatafora J.W."/>
            <person name="Crous P.W."/>
            <person name="Grigoriev I.V."/>
        </authorList>
    </citation>
    <scope>NUCLEOTIDE SEQUENCE</scope>
    <source>
        <strain evidence="2">IPT5</strain>
    </source>
</reference>
<feature type="compositionally biased region" description="Polar residues" evidence="1">
    <location>
        <begin position="1337"/>
        <end position="1356"/>
    </location>
</feature>
<name>A0A6A7B0U0_9PLEO</name>
<feature type="region of interest" description="Disordered" evidence="1">
    <location>
        <begin position="1005"/>
        <end position="1026"/>
    </location>
</feature>
<feature type="region of interest" description="Disordered" evidence="1">
    <location>
        <begin position="1329"/>
        <end position="1414"/>
    </location>
</feature>
<dbReference type="SUPFAM" id="SSF52374">
    <property type="entry name" value="Nucleotidylyl transferase"/>
    <property type="match status" value="1"/>
</dbReference>
<feature type="region of interest" description="Disordered" evidence="1">
    <location>
        <begin position="530"/>
        <end position="567"/>
    </location>
</feature>
<dbReference type="PANTHER" id="PTHR31285:SF0">
    <property type="entry name" value="NICOTINAMIDE MONONUCLEOTIDE ADENYLYLTRANSFERASE"/>
    <property type="match status" value="1"/>
</dbReference>
<feature type="compositionally biased region" description="Low complexity" evidence="1">
    <location>
        <begin position="481"/>
        <end position="495"/>
    </location>
</feature>
<dbReference type="GO" id="GO:0005737">
    <property type="term" value="C:cytoplasm"/>
    <property type="evidence" value="ECO:0007669"/>
    <property type="project" value="TreeGrafter"/>
</dbReference>
<dbReference type="OrthoDB" id="3437384at2759"/>
<dbReference type="Proteomes" id="UP000799423">
    <property type="component" value="Unassembled WGS sequence"/>
</dbReference>
<feature type="region of interest" description="Disordered" evidence="1">
    <location>
        <begin position="671"/>
        <end position="695"/>
    </location>
</feature>
<dbReference type="GO" id="GO:0016887">
    <property type="term" value="F:ATP hydrolysis activity"/>
    <property type="evidence" value="ECO:0007669"/>
    <property type="project" value="TreeGrafter"/>
</dbReference>
<keyword evidence="3" id="KW-1185">Reference proteome</keyword>
<dbReference type="GO" id="GO:0005634">
    <property type="term" value="C:nucleus"/>
    <property type="evidence" value="ECO:0007669"/>
    <property type="project" value="TreeGrafter"/>
</dbReference>
<evidence type="ECO:0000313" key="3">
    <source>
        <dbReference type="Proteomes" id="UP000799423"/>
    </source>
</evidence>
<feature type="compositionally biased region" description="Basic residues" evidence="1">
    <location>
        <begin position="464"/>
        <end position="474"/>
    </location>
</feature>
<feature type="region of interest" description="Disordered" evidence="1">
    <location>
        <begin position="1250"/>
        <end position="1273"/>
    </location>
</feature>
<sequence length="1414" mass="156721">MADSADSFDMASRISAVKRLLPDFESALHSFTSSPARFRIVQTVNATATQPKTLYILDSSFNPPSVAHLALVTCALKQHARTPSEASPCRLLLLFSTHNADKAPSPASFAQRIALMTMFAEDVSRSLKDEEPSLGAGIARVSIDVGITKEPYYSDKSAAIADAQPAIYTDSPSHVHLVGYDTLIRFCNAKYYPNHKPPLSALKPFFDANHRLRVALRPSDAQDAASSGFGTLEEQGEYWRMLREGGCKDEGFEPAWARNIDMTRATGAVGVSSTRVRQAAKEGRWDEHEGRADSPGLPHARAIHAMPAHRPLLPTADKSSPASRFTSTRSEDLHELRDIFDCARDRRDDQAMPSPMPLSRFSRPSMHSLRSLHKMSSMRSIIRRRFSKDAPTCALAGPSGVLPKDAKTINEESSTMVKQPKDGPHEQLKITKNDLRKHLLSDKKPDQGGYDSDADMLDDIANRIGRKTPGKRPSIHSIEWTPSTASKPTPASSTKGRSSAEFSRNLQPYNVQKLDPASFSKRFSQVFSTPNLRADAPGERDRKLRRSHSATSMGLPKPSPISPLRLPSLSTCDVDGIPWSEAMHKSLRLSQFPVLPRHASPRPGETNSDTANNLKESGKVLAAQSGSTAVVEDVDPTLSAYHSTHMLEIRVQQPTLTESPRSSTSVRGIVRENTIPRTAQTSGHGSGEEDEENPRRSVHLYSMRISHHLRSGSLLSWDQLADAPELPTPPFLIRERTVLDQSRHSCMPRQVHRHDRQSSSSGFASNKVPSRWGNVLPNDQDVRLDAASSLYSSRPQSPPESLGGSMINLPQSTGHRTFSISSSNIRNARRSRSFPYTDKAMPTSVAQRGVDDSTSDRSPEVEGLKLTALMPLARKNSVADTKKSKFREEFSPSPPKKRLTSSSTIAKFLSPKRLSLYSQSEANLQSDLPAISTDGPLDTLLVPVDRERRQSRSLISLQAEQNALGNHKGADPVWDRALQAHQEEKASMFLHRDKDLAVQNNPFRERSGSNAVRRTSAVDDLDPSFSIPDGAKQFSRPLLAPSSQREEIPVLPPASMFRRQAVEARRVADSERVVSTACEKQQDDTAEIIGAWGRYPSHTRHDRTFSVSKLDRVETRDFALEAAIRFASAKDETHDDDLIDPAQRLPSPTLLPGEKKRRKKVGSSRMAKSNSMTFGRALMKNYTKMFRSQSTEFRRHGRGHRSSIASGGILEFPELELVPDVWTGVGHPKEACDQGRRGNLRAEDSMATLRPRRNSSAPNLNELSFRDGANDSTHAQDQARVWSVYYDDCIPSFPRASAEADHGLRNLGAPYRRSTDGWRVPMILNSFPVRGTRHSRNPSQWSRKSTGSLQSAQRSLGSPDDDGGARDDRSMASVRKSTMDLISKFKEQETSEHERVLSFTSTESRRDTQNIRTL</sequence>
<feature type="region of interest" description="Disordered" evidence="1">
    <location>
        <begin position="1131"/>
        <end position="1169"/>
    </location>
</feature>
<dbReference type="GO" id="GO:0000309">
    <property type="term" value="F:nicotinamide-nucleotide adenylyltransferase activity"/>
    <property type="evidence" value="ECO:0007669"/>
    <property type="project" value="TreeGrafter"/>
</dbReference>
<organism evidence="2 3">
    <name type="scientific">Plenodomus tracheiphilus IPT5</name>
    <dbReference type="NCBI Taxonomy" id="1408161"/>
    <lineage>
        <taxon>Eukaryota</taxon>
        <taxon>Fungi</taxon>
        <taxon>Dikarya</taxon>
        <taxon>Ascomycota</taxon>
        <taxon>Pezizomycotina</taxon>
        <taxon>Dothideomycetes</taxon>
        <taxon>Pleosporomycetidae</taxon>
        <taxon>Pleosporales</taxon>
        <taxon>Pleosporineae</taxon>
        <taxon>Leptosphaeriaceae</taxon>
        <taxon>Plenodomus</taxon>
    </lineage>
</organism>
<dbReference type="EMBL" id="MU006321">
    <property type="protein sequence ID" value="KAF2848028.1"/>
    <property type="molecule type" value="Genomic_DNA"/>
</dbReference>
<feature type="compositionally biased region" description="Basic and acidic residues" evidence="1">
    <location>
        <begin position="1403"/>
        <end position="1414"/>
    </location>
</feature>
<dbReference type="PANTHER" id="PTHR31285">
    <property type="entry name" value="NICOTINAMIDE MONONUCLEOTIDE ADENYLYLTRANSFERASE"/>
    <property type="match status" value="1"/>
</dbReference>
<proteinExistence type="predicted"/>
<feature type="compositionally biased region" description="Polar residues" evidence="1">
    <location>
        <begin position="758"/>
        <end position="768"/>
    </location>
</feature>
<feature type="region of interest" description="Disordered" evidence="1">
    <location>
        <begin position="463"/>
        <end position="509"/>
    </location>
</feature>
<feature type="region of interest" description="Disordered" evidence="1">
    <location>
        <begin position="748"/>
        <end position="777"/>
    </location>
</feature>
<protein>
    <recommendedName>
        <fullName evidence="4">Nicotinamide-nucleotide adenylyltransferase</fullName>
    </recommendedName>
</protein>
<feature type="compositionally biased region" description="Basic and acidic residues" evidence="1">
    <location>
        <begin position="1383"/>
        <end position="1396"/>
    </location>
</feature>
<feature type="region of interest" description="Disordered" evidence="1">
    <location>
        <begin position="877"/>
        <end position="904"/>
    </location>
</feature>
<evidence type="ECO:0008006" key="4">
    <source>
        <dbReference type="Google" id="ProtNLM"/>
    </source>
</evidence>
<evidence type="ECO:0000256" key="1">
    <source>
        <dbReference type="SAM" id="MobiDB-lite"/>
    </source>
</evidence>
<feature type="compositionally biased region" description="Polar residues" evidence="1">
    <location>
        <begin position="496"/>
        <end position="509"/>
    </location>
</feature>
<accession>A0A6A7B0U0</accession>
<feature type="compositionally biased region" description="Polar residues" evidence="1">
    <location>
        <begin position="808"/>
        <end position="818"/>
    </location>
</feature>
<evidence type="ECO:0000313" key="2">
    <source>
        <dbReference type="EMBL" id="KAF2848028.1"/>
    </source>
</evidence>
<feature type="region of interest" description="Disordered" evidence="1">
    <location>
        <begin position="790"/>
        <end position="818"/>
    </location>
</feature>
<dbReference type="Gene3D" id="3.40.50.620">
    <property type="entry name" value="HUPs"/>
    <property type="match status" value="1"/>
</dbReference>
<dbReference type="InterPro" id="IPR014729">
    <property type="entry name" value="Rossmann-like_a/b/a_fold"/>
</dbReference>
<gene>
    <name evidence="2" type="ORF">T440DRAFT_557041</name>
</gene>
<feature type="compositionally biased region" description="Basic and acidic residues" evidence="1">
    <location>
        <begin position="880"/>
        <end position="890"/>
    </location>
</feature>